<evidence type="ECO:0000256" key="1">
    <source>
        <dbReference type="ARBA" id="ARBA00022755"/>
    </source>
</evidence>
<dbReference type="UniPathway" id="UPA00074">
    <property type="reaction ID" value="UER00943"/>
</dbReference>
<dbReference type="EC" id="5.4.99.18" evidence="3 4"/>
<comment type="pathway">
    <text evidence="3 4">Purine metabolism; IMP biosynthesis via de novo pathway; 5-amino-1-(5-phospho-D-ribosyl)imidazole-4-carboxylate from 5-amino-1-(5-phospho-D-ribosyl)imidazole (N5-CAIR route): step 2/2.</text>
</comment>
<sequence length="174" mass="17768">MSENKPLVGILMGSDNDYGVMAEAAKVLKQFGIPFEMIVSSAHRTPERTATYVSAARDNGIKVLIAGAGAAAHLAGVVAAETTLPVIAVPIDATSLQGLDALLAMVQMPAGIPVATMAIGPAGARNAGIFAAQILATDNIELATKLSNFKAEMAAGVIKKSDKVQEKLAADGLI</sequence>
<feature type="binding site" evidence="3 5">
    <location>
        <position position="44"/>
    </location>
    <ligand>
        <name>substrate</name>
    </ligand>
</feature>
<evidence type="ECO:0000256" key="3">
    <source>
        <dbReference type="HAMAP-Rule" id="MF_01929"/>
    </source>
</evidence>
<feature type="domain" description="PurE" evidence="6">
    <location>
        <begin position="6"/>
        <end position="157"/>
    </location>
</feature>
<keyword evidence="1 3" id="KW-0658">Purine biosynthesis</keyword>
<dbReference type="EMBL" id="FQZT01000002">
    <property type="protein sequence ID" value="SHI81702.1"/>
    <property type="molecule type" value="Genomic_DNA"/>
</dbReference>
<dbReference type="AlphaFoldDB" id="A0A1M6E8B4"/>
<proteinExistence type="inferred from homology"/>
<dbReference type="InterPro" id="IPR033747">
    <property type="entry name" value="PurE_ClassI"/>
</dbReference>
<feature type="binding site" evidence="3 5">
    <location>
        <position position="17"/>
    </location>
    <ligand>
        <name>substrate</name>
    </ligand>
</feature>
<dbReference type="GO" id="GO:0006189">
    <property type="term" value="P:'de novo' IMP biosynthetic process"/>
    <property type="evidence" value="ECO:0007669"/>
    <property type="project" value="UniProtKB-UniRule"/>
</dbReference>
<reference evidence="7 8" key="1">
    <citation type="submission" date="2016-11" db="EMBL/GenBank/DDBJ databases">
        <authorList>
            <person name="Jaros S."/>
            <person name="Januszkiewicz K."/>
            <person name="Wedrychowicz H."/>
        </authorList>
    </citation>
    <scope>NUCLEOTIDE SEQUENCE [LARGE SCALE GENOMIC DNA]</scope>
    <source>
        <strain evidence="7 8">DSM 5091</strain>
    </source>
</reference>
<accession>A0A1M6E8B4</accession>
<dbReference type="RefSeq" id="WP_072906127.1">
    <property type="nucleotide sequence ID" value="NZ_FQZT01000002.1"/>
</dbReference>
<evidence type="ECO:0000259" key="6">
    <source>
        <dbReference type="SMART" id="SM01001"/>
    </source>
</evidence>
<evidence type="ECO:0000313" key="8">
    <source>
        <dbReference type="Proteomes" id="UP000184171"/>
    </source>
</evidence>
<evidence type="ECO:0000313" key="7">
    <source>
        <dbReference type="EMBL" id="SHI81702.1"/>
    </source>
</evidence>
<evidence type="ECO:0000256" key="2">
    <source>
        <dbReference type="ARBA" id="ARBA00023235"/>
    </source>
</evidence>
<protein>
    <recommendedName>
        <fullName evidence="3 4">N5-carboxyaminoimidazole ribonucleotide mutase</fullName>
        <shortName evidence="3 4">N5-CAIR mutase</shortName>
        <ecNumber evidence="3 4">5.4.99.18</ecNumber>
    </recommendedName>
    <alternativeName>
        <fullName evidence="3">5-(carboxyamino)imidazole ribonucleotide mutase</fullName>
    </alternativeName>
</protein>
<evidence type="ECO:0000256" key="5">
    <source>
        <dbReference type="PIRSR" id="PIRSR001338-1"/>
    </source>
</evidence>
<dbReference type="InterPro" id="IPR024694">
    <property type="entry name" value="PurE_prokaryotes"/>
</dbReference>
<comment type="function">
    <text evidence="3 4">Catalyzes the conversion of N5-carboxyaminoimidazole ribonucleotide (N5-CAIR) to 4-carboxy-5-aminoimidazole ribonucleotide (CAIR).</text>
</comment>
<keyword evidence="8" id="KW-1185">Reference proteome</keyword>
<dbReference type="Gene3D" id="3.40.50.1970">
    <property type="match status" value="1"/>
</dbReference>
<dbReference type="NCBIfam" id="TIGR01162">
    <property type="entry name" value="purE"/>
    <property type="match status" value="1"/>
</dbReference>
<evidence type="ECO:0000256" key="4">
    <source>
        <dbReference type="PIRNR" id="PIRNR001338"/>
    </source>
</evidence>
<organism evidence="7 8">
    <name type="scientific">Malonomonas rubra DSM 5091</name>
    <dbReference type="NCBI Taxonomy" id="1122189"/>
    <lineage>
        <taxon>Bacteria</taxon>
        <taxon>Pseudomonadati</taxon>
        <taxon>Thermodesulfobacteriota</taxon>
        <taxon>Desulfuromonadia</taxon>
        <taxon>Desulfuromonadales</taxon>
        <taxon>Geopsychrobacteraceae</taxon>
        <taxon>Malonomonas</taxon>
    </lineage>
</organism>
<dbReference type="Pfam" id="PF00731">
    <property type="entry name" value="AIRC"/>
    <property type="match status" value="1"/>
</dbReference>
<comment type="catalytic activity">
    <reaction evidence="3 4">
        <text>5-carboxyamino-1-(5-phospho-D-ribosyl)imidazole + H(+) = 5-amino-1-(5-phospho-D-ribosyl)imidazole-4-carboxylate</text>
        <dbReference type="Rhea" id="RHEA:13193"/>
        <dbReference type="ChEBI" id="CHEBI:15378"/>
        <dbReference type="ChEBI" id="CHEBI:58730"/>
        <dbReference type="ChEBI" id="CHEBI:77657"/>
        <dbReference type="EC" id="5.4.99.18"/>
    </reaction>
</comment>
<name>A0A1M6E8B4_MALRU</name>
<dbReference type="SMART" id="SM01001">
    <property type="entry name" value="AIRC"/>
    <property type="match status" value="1"/>
</dbReference>
<feature type="binding site" evidence="3 5">
    <location>
        <position position="14"/>
    </location>
    <ligand>
        <name>substrate</name>
    </ligand>
</feature>
<dbReference type="GO" id="GO:0034023">
    <property type="term" value="F:5-(carboxyamino)imidazole ribonucleotide mutase activity"/>
    <property type="evidence" value="ECO:0007669"/>
    <property type="project" value="UniProtKB-UniRule"/>
</dbReference>
<dbReference type="Proteomes" id="UP000184171">
    <property type="component" value="Unassembled WGS sequence"/>
</dbReference>
<dbReference type="OrthoDB" id="9791908at2"/>
<dbReference type="SUPFAM" id="SSF52255">
    <property type="entry name" value="N5-CAIR mutase (phosphoribosylaminoimidazole carboxylase, PurE)"/>
    <property type="match status" value="1"/>
</dbReference>
<gene>
    <name evidence="3" type="primary">purE</name>
    <name evidence="7" type="ORF">SAMN02745165_00980</name>
</gene>
<dbReference type="PANTHER" id="PTHR23046">
    <property type="entry name" value="PHOSPHORIBOSYLAMINOIMIDAZOLE CARBOXYLASE CATALYTIC SUBUNIT"/>
    <property type="match status" value="1"/>
</dbReference>
<dbReference type="HAMAP" id="MF_01929">
    <property type="entry name" value="PurE_classI"/>
    <property type="match status" value="1"/>
</dbReference>
<dbReference type="PIRSF" id="PIRSF001338">
    <property type="entry name" value="AIR_carboxylase"/>
    <property type="match status" value="1"/>
</dbReference>
<dbReference type="STRING" id="1122189.SAMN02745165_00980"/>
<keyword evidence="2 3" id="KW-0413">Isomerase</keyword>
<dbReference type="PANTHER" id="PTHR23046:SF2">
    <property type="entry name" value="PHOSPHORIBOSYLAMINOIMIDAZOLE CARBOXYLASE"/>
    <property type="match status" value="1"/>
</dbReference>
<comment type="similarity">
    <text evidence="3">Belongs to the AIR carboxylase family. Class I subfamily.</text>
</comment>
<dbReference type="InterPro" id="IPR000031">
    <property type="entry name" value="PurE_dom"/>
</dbReference>